<protein>
    <submittedName>
        <fullName evidence="1">Uncharacterized protein</fullName>
    </submittedName>
</protein>
<name>S5XQ02_PARAH</name>
<reference evidence="1 2" key="1">
    <citation type="journal article" date="2014" name="BMC Genomics">
        <title>Architecture and functions of a multipartite genome of the methylotrophic bacterium Paracoccus aminophilus JCM 7686, containing primary and secondary chromids.</title>
        <authorList>
            <person name="Dziewit L."/>
            <person name="Czarnecki J."/>
            <person name="Wibberg D."/>
            <person name="Radlinska M."/>
            <person name="Mrozek P."/>
            <person name="Szymczak M."/>
            <person name="Schluter A."/>
            <person name="Puhler A."/>
            <person name="Bartosik D."/>
        </authorList>
    </citation>
    <scope>NUCLEOTIDE SEQUENCE [LARGE SCALE GENOMIC DNA]</scope>
    <source>
        <strain evidence="1">JCM 7686</strain>
    </source>
</reference>
<dbReference type="PATRIC" id="fig|1367847.3.peg.2383"/>
<dbReference type="HOGENOM" id="CLU_1093475_0_0_5"/>
<organism evidence="1 2">
    <name type="scientific">Paracoccus aminophilus JCM 7686</name>
    <dbReference type="NCBI Taxonomy" id="1367847"/>
    <lineage>
        <taxon>Bacteria</taxon>
        <taxon>Pseudomonadati</taxon>
        <taxon>Pseudomonadota</taxon>
        <taxon>Alphaproteobacteria</taxon>
        <taxon>Rhodobacterales</taxon>
        <taxon>Paracoccaceae</taxon>
        <taxon>Paracoccus</taxon>
    </lineage>
</organism>
<proteinExistence type="predicted"/>
<dbReference type="AlphaFoldDB" id="S5XQ02"/>
<dbReference type="STRING" id="1367847.JCM7686_2384"/>
<evidence type="ECO:0000313" key="2">
    <source>
        <dbReference type="Proteomes" id="UP000015480"/>
    </source>
</evidence>
<sequence length="254" mass="25712">MRQGGRADGAAGEVSALKGARFSWTSPEIGAHYGLGPGKIAIHLALEGAIRDASGAVTGIRNLGGAGAVFDATRTGPASPLSDGMLDFRGEAATHFATALPADLNDVTLMSAFRLADFAVASRWLGANGLEFRSNPSAQGWFIQIWSNLGGGGGAGNIIGSRLPNIDQVVIAEHAFAAGRVVTRVNGVQIGSSPIPSSVPQPGPLPLQFVGKGSGSNGFRGLIGDVLGITHGPNLAGVEAVARRTLAAKFGVAL</sequence>
<dbReference type="KEGG" id="pami:JCM7686_2384"/>
<accession>S5XQ02</accession>
<dbReference type="eggNOG" id="ENOG5031AHD">
    <property type="taxonomic scope" value="Bacteria"/>
</dbReference>
<dbReference type="Proteomes" id="UP000015480">
    <property type="component" value="Chromosome"/>
</dbReference>
<keyword evidence="2" id="KW-1185">Reference proteome</keyword>
<dbReference type="EMBL" id="CP006650">
    <property type="protein sequence ID" value="AGT09454.1"/>
    <property type="molecule type" value="Genomic_DNA"/>
</dbReference>
<gene>
    <name evidence="1" type="ORF">JCM7686_2384</name>
</gene>
<evidence type="ECO:0000313" key="1">
    <source>
        <dbReference type="EMBL" id="AGT09454.1"/>
    </source>
</evidence>
<dbReference type="RefSeq" id="WP_020951092.1">
    <property type="nucleotide sequence ID" value="NC_022041.1"/>
</dbReference>